<accession>A0AAW5R804</accession>
<dbReference type="RefSeq" id="WP_262578591.1">
    <property type="nucleotide sequence ID" value="NZ_JAHPRE010000008.1"/>
</dbReference>
<evidence type="ECO:0000313" key="2">
    <source>
        <dbReference type="Proteomes" id="UP001208534"/>
    </source>
</evidence>
<protein>
    <submittedName>
        <fullName evidence="1">Uncharacterized protein</fullName>
    </submittedName>
</protein>
<dbReference type="Proteomes" id="UP001208534">
    <property type="component" value="Unassembled WGS sequence"/>
</dbReference>
<organism evidence="1 2">
    <name type="scientific">Acinetobacter junii</name>
    <dbReference type="NCBI Taxonomy" id="40215"/>
    <lineage>
        <taxon>Bacteria</taxon>
        <taxon>Pseudomonadati</taxon>
        <taxon>Pseudomonadota</taxon>
        <taxon>Gammaproteobacteria</taxon>
        <taxon>Moraxellales</taxon>
        <taxon>Moraxellaceae</taxon>
        <taxon>Acinetobacter</taxon>
    </lineage>
</organism>
<evidence type="ECO:0000313" key="1">
    <source>
        <dbReference type="EMBL" id="MCU4395967.1"/>
    </source>
</evidence>
<proteinExistence type="predicted"/>
<dbReference type="AlphaFoldDB" id="A0AAW5R804"/>
<gene>
    <name evidence="1" type="ORF">KTH64_03050</name>
</gene>
<sequence length="108" mass="11917">MKLSVVGGLAVAITVLVNNKAIKCSKVEVSDLSTGELFDARARAKEGEYLSLHELAAKTKLIDENDVQHEITYEMLRDTSSANFKKLEELDFDLQAKLKAESLESQSS</sequence>
<reference evidence="1" key="1">
    <citation type="submission" date="2021-06" db="EMBL/GenBank/DDBJ databases">
        <title>Propagation of a rapidly emergent carbapenem-resistant Acinetobacter baumannii lineage by various extra-hospital transmission networks.</title>
        <authorList>
            <person name="Calix J."/>
        </authorList>
    </citation>
    <scope>NUCLEOTIDE SEQUENCE</scope>
    <source>
        <strain evidence="1">WU_MDCI_Aw63</strain>
    </source>
</reference>
<dbReference type="EMBL" id="JAHPRE010000008">
    <property type="protein sequence ID" value="MCU4395967.1"/>
    <property type="molecule type" value="Genomic_DNA"/>
</dbReference>
<comment type="caution">
    <text evidence="1">The sequence shown here is derived from an EMBL/GenBank/DDBJ whole genome shotgun (WGS) entry which is preliminary data.</text>
</comment>
<name>A0AAW5R804_ACIJU</name>